<evidence type="ECO:0000313" key="1">
    <source>
        <dbReference type="EMBL" id="MEY8773189.1"/>
    </source>
</evidence>
<dbReference type="Proteomes" id="UP001565243">
    <property type="component" value="Unassembled WGS sequence"/>
</dbReference>
<accession>A0ABV4EEJ8</accession>
<keyword evidence="2" id="KW-1185">Reference proteome</keyword>
<comment type="caution">
    <text evidence="1">The sequence shown here is derived from an EMBL/GenBank/DDBJ whole genome shotgun (WGS) entry which is preliminary data.</text>
</comment>
<organism evidence="1 2">
    <name type="scientific">Erwinia aeris</name>
    <dbReference type="NCBI Taxonomy" id="3239803"/>
    <lineage>
        <taxon>Bacteria</taxon>
        <taxon>Pseudomonadati</taxon>
        <taxon>Pseudomonadota</taxon>
        <taxon>Gammaproteobacteria</taxon>
        <taxon>Enterobacterales</taxon>
        <taxon>Erwiniaceae</taxon>
        <taxon>Erwinia</taxon>
    </lineage>
</organism>
<dbReference type="RefSeq" id="WP_369896889.1">
    <property type="nucleotide sequence ID" value="NZ_JBGFFX010000019.1"/>
</dbReference>
<reference evidence="1 2" key="1">
    <citation type="submission" date="2024-07" db="EMBL/GenBank/DDBJ databases">
        <authorList>
            <person name="Hebao G."/>
        </authorList>
    </citation>
    <scope>NUCLEOTIDE SEQUENCE [LARGE SCALE GENOMIC DNA]</scope>
    <source>
        <strain evidence="1 2">ACCC 02193</strain>
    </source>
</reference>
<name>A0ABV4EEJ8_9GAMM</name>
<sequence length="137" mass="15763">MTEQRVLLGAEHPEAGMLYLEVIPDSEVGYADIYQITGSLYGNFLVSMAPDWRLHEPTFDGRPWDEWVIRQHLSRIDWYSNDEIQEICQKHGLSCSDLERWGEDAGRWKDVPVMVGREEDSIPFALLSGHISGEEKI</sequence>
<gene>
    <name evidence="1" type="ORF">AB6T85_22555</name>
</gene>
<proteinExistence type="predicted"/>
<protein>
    <submittedName>
        <fullName evidence="1">Uncharacterized protein</fullName>
    </submittedName>
</protein>
<dbReference type="EMBL" id="JBGFFX010000019">
    <property type="protein sequence ID" value="MEY8773189.1"/>
    <property type="molecule type" value="Genomic_DNA"/>
</dbReference>
<evidence type="ECO:0000313" key="2">
    <source>
        <dbReference type="Proteomes" id="UP001565243"/>
    </source>
</evidence>